<dbReference type="RefSeq" id="WP_132030571.1">
    <property type="nucleotide sequence ID" value="NZ_SMAI01000003.1"/>
</dbReference>
<dbReference type="InterPro" id="IPR010817">
    <property type="entry name" value="HemY_N"/>
</dbReference>
<dbReference type="AlphaFoldDB" id="A0A4R3LZ72"/>
<evidence type="ECO:0000256" key="5">
    <source>
        <dbReference type="SAM" id="MobiDB-lite"/>
    </source>
</evidence>
<dbReference type="GO" id="GO:0016020">
    <property type="term" value="C:membrane"/>
    <property type="evidence" value="ECO:0007669"/>
    <property type="project" value="UniProtKB-SubCell"/>
</dbReference>
<dbReference type="Proteomes" id="UP000294664">
    <property type="component" value="Unassembled WGS sequence"/>
</dbReference>
<evidence type="ECO:0000259" key="7">
    <source>
        <dbReference type="Pfam" id="PF07219"/>
    </source>
</evidence>
<dbReference type="InterPro" id="IPR016982">
    <property type="entry name" value="Mms48"/>
</dbReference>
<evidence type="ECO:0000256" key="2">
    <source>
        <dbReference type="ARBA" id="ARBA00022692"/>
    </source>
</evidence>
<evidence type="ECO:0000313" key="9">
    <source>
        <dbReference type="Proteomes" id="UP000294664"/>
    </source>
</evidence>
<dbReference type="PIRSF" id="PIRSF031802">
    <property type="entry name" value="UCP031802"/>
    <property type="match status" value="1"/>
</dbReference>
<keyword evidence="2 6" id="KW-0812">Transmembrane</keyword>
<comment type="subcellular location">
    <subcellularLocation>
        <location evidence="1">Membrane</location>
    </subcellularLocation>
</comment>
<protein>
    <submittedName>
        <fullName evidence="8">HemY protein</fullName>
    </submittedName>
</protein>
<evidence type="ECO:0000256" key="6">
    <source>
        <dbReference type="SAM" id="Phobius"/>
    </source>
</evidence>
<accession>A0A4R3LZ72</accession>
<feature type="region of interest" description="Disordered" evidence="5">
    <location>
        <begin position="447"/>
        <end position="528"/>
    </location>
</feature>
<evidence type="ECO:0000256" key="1">
    <source>
        <dbReference type="ARBA" id="ARBA00004370"/>
    </source>
</evidence>
<evidence type="ECO:0000256" key="4">
    <source>
        <dbReference type="ARBA" id="ARBA00023136"/>
    </source>
</evidence>
<keyword evidence="4 6" id="KW-0472">Membrane</keyword>
<keyword evidence="3 6" id="KW-1133">Transmembrane helix</keyword>
<gene>
    <name evidence="8" type="ORF">EDC64_103148</name>
</gene>
<sequence>MIRLLLLLIVLALVAFGAAWIADRPGEIVLVWQGWRLETTVPVALAALAAFSAVLLLLWRLLAFVFASPRLLAAFSKRRRREKGWNALSRGLMAIGAGDGAKARSARDEAARYLPHEPLTHLLAAQSAQLDGDGNLAARSFKVMLDAPETRLIALRGLYMEARRAGETESANAYAEEAARQAPALEWAADAVVEARCAEGDYAGARAMLERQMAARGIDKVQHRRRRAVLLAAEAMMLEIADPPVARERALEAVRLAPTLIPAAAVAGRLLGAAGEMRKAAKILATAYEAAPHPDLAEAYAHLRPGDAAQDRLKRVRVLAAKAPDHPESIIALAHATIDALEFAEARALLSPLAAEPTQRICFLMAELEAREHADIGKAREWAARAVRAPRDPAWIADGVVSDQWAAISPVTGRLDAYIWAVPPGVVATPILEHEAERVRDAIAAIPPPAVAGPEPEAPPVDILPPAPEAEADAASEPAPVEPAEPPAAAAKRTERAEPDGVLALPPLPDDPGPLPDEDDAPLPRRKA</sequence>
<feature type="compositionally biased region" description="Pro residues" evidence="5">
    <location>
        <begin position="506"/>
        <end position="515"/>
    </location>
</feature>
<feature type="transmembrane region" description="Helical" evidence="6">
    <location>
        <begin position="45"/>
        <end position="73"/>
    </location>
</feature>
<evidence type="ECO:0000256" key="3">
    <source>
        <dbReference type="ARBA" id="ARBA00022989"/>
    </source>
</evidence>
<dbReference type="InterPro" id="IPR011990">
    <property type="entry name" value="TPR-like_helical_dom_sf"/>
</dbReference>
<name>A0A4R3LZ72_9HYPH</name>
<feature type="compositionally biased region" description="Pro residues" evidence="5">
    <location>
        <begin position="447"/>
        <end position="468"/>
    </location>
</feature>
<comment type="caution">
    <text evidence="8">The sequence shown here is derived from an EMBL/GenBank/DDBJ whole genome shotgun (WGS) entry which is preliminary data.</text>
</comment>
<feature type="domain" description="HemY N-terminal" evidence="7">
    <location>
        <begin position="26"/>
        <end position="132"/>
    </location>
</feature>
<proteinExistence type="predicted"/>
<reference evidence="8 9" key="1">
    <citation type="submission" date="2019-03" db="EMBL/GenBank/DDBJ databases">
        <title>Genomic Encyclopedia of Type Strains, Phase IV (KMG-IV): sequencing the most valuable type-strain genomes for metagenomic binning, comparative biology and taxonomic classification.</title>
        <authorList>
            <person name="Goeker M."/>
        </authorList>
    </citation>
    <scope>NUCLEOTIDE SEQUENCE [LARGE SCALE GENOMIC DNA]</scope>
    <source>
        <strain evidence="8 9">DSM 9035</strain>
    </source>
</reference>
<dbReference type="SUPFAM" id="SSF48452">
    <property type="entry name" value="TPR-like"/>
    <property type="match status" value="1"/>
</dbReference>
<keyword evidence="9" id="KW-1185">Reference proteome</keyword>
<dbReference type="OrthoDB" id="9798343at2"/>
<evidence type="ECO:0000313" key="8">
    <source>
        <dbReference type="EMBL" id="TCT06044.1"/>
    </source>
</evidence>
<dbReference type="EMBL" id="SMAI01000003">
    <property type="protein sequence ID" value="TCT06044.1"/>
    <property type="molecule type" value="Genomic_DNA"/>
</dbReference>
<organism evidence="8 9">
    <name type="scientific">Aquabacter spiritensis</name>
    <dbReference type="NCBI Taxonomy" id="933073"/>
    <lineage>
        <taxon>Bacteria</taxon>
        <taxon>Pseudomonadati</taxon>
        <taxon>Pseudomonadota</taxon>
        <taxon>Alphaproteobacteria</taxon>
        <taxon>Hyphomicrobiales</taxon>
        <taxon>Xanthobacteraceae</taxon>
        <taxon>Aquabacter</taxon>
    </lineage>
</organism>
<dbReference type="Pfam" id="PF07219">
    <property type="entry name" value="HemY_N"/>
    <property type="match status" value="1"/>
</dbReference>
<dbReference type="Gene3D" id="1.25.40.10">
    <property type="entry name" value="Tetratricopeptide repeat domain"/>
    <property type="match status" value="1"/>
</dbReference>